<proteinExistence type="predicted"/>
<reference evidence="2" key="1">
    <citation type="journal article" date="2020" name="Stud. Mycol.">
        <title>101 Dothideomycetes genomes: a test case for predicting lifestyles and emergence of pathogens.</title>
        <authorList>
            <person name="Haridas S."/>
            <person name="Albert R."/>
            <person name="Binder M."/>
            <person name="Bloem J."/>
            <person name="Labutti K."/>
            <person name="Salamov A."/>
            <person name="Andreopoulos B."/>
            <person name="Baker S."/>
            <person name="Barry K."/>
            <person name="Bills G."/>
            <person name="Bluhm B."/>
            <person name="Cannon C."/>
            <person name="Castanera R."/>
            <person name="Culley D."/>
            <person name="Daum C."/>
            <person name="Ezra D."/>
            <person name="Gonzalez J."/>
            <person name="Henrissat B."/>
            <person name="Kuo A."/>
            <person name="Liang C."/>
            <person name="Lipzen A."/>
            <person name="Lutzoni F."/>
            <person name="Magnuson J."/>
            <person name="Mondo S."/>
            <person name="Nolan M."/>
            <person name="Ohm R."/>
            <person name="Pangilinan J."/>
            <person name="Park H.-J."/>
            <person name="Ramirez L."/>
            <person name="Alfaro M."/>
            <person name="Sun H."/>
            <person name="Tritt A."/>
            <person name="Yoshinaga Y."/>
            <person name="Zwiers L.-H."/>
            <person name="Turgeon B."/>
            <person name="Goodwin S."/>
            <person name="Spatafora J."/>
            <person name="Crous P."/>
            <person name="Grigoriev I."/>
        </authorList>
    </citation>
    <scope>NUCLEOTIDE SEQUENCE</scope>
    <source>
        <strain evidence="2">CBS 113389</strain>
    </source>
</reference>
<dbReference type="EMBL" id="MU001636">
    <property type="protein sequence ID" value="KAF2482535.1"/>
    <property type="molecule type" value="Genomic_DNA"/>
</dbReference>
<dbReference type="AlphaFoldDB" id="A0A6A6PRJ0"/>
<dbReference type="GeneID" id="54479110"/>
<protein>
    <submittedName>
        <fullName evidence="2">Uncharacterized protein</fullName>
    </submittedName>
</protein>
<feature type="region of interest" description="Disordered" evidence="1">
    <location>
        <begin position="110"/>
        <end position="159"/>
    </location>
</feature>
<feature type="compositionally biased region" description="Basic and acidic residues" evidence="1">
    <location>
        <begin position="110"/>
        <end position="131"/>
    </location>
</feature>
<dbReference type="OrthoDB" id="3649621at2759"/>
<gene>
    <name evidence="2" type="ORF">BDY17DRAFT_346603</name>
</gene>
<sequence>MAPGPGANQMAIFKALDEEMVQLSADATPEGLEKCAQIAKTLLSYAELPLGLRCRACIVLAGFDEPGFVNWAEEAVRVVELAWSQSTEHSEAEVALRQRAHECLAQAKKQFEEDGGHGKGEEQDDQEKKGDDDEEDDDDEYETVRLVSSSTASVGPDGKVTVVVHKAPSPDATSPVERLGKGKYRVRVDMGMRTVQVQDLETGEWDTVDDVEFIE</sequence>
<evidence type="ECO:0000256" key="1">
    <source>
        <dbReference type="SAM" id="MobiDB-lite"/>
    </source>
</evidence>
<evidence type="ECO:0000313" key="3">
    <source>
        <dbReference type="Proteomes" id="UP000799767"/>
    </source>
</evidence>
<evidence type="ECO:0000313" key="2">
    <source>
        <dbReference type="EMBL" id="KAF2482535.1"/>
    </source>
</evidence>
<feature type="compositionally biased region" description="Acidic residues" evidence="1">
    <location>
        <begin position="132"/>
        <end position="141"/>
    </location>
</feature>
<name>A0A6A6PRJ0_9PEZI</name>
<dbReference type="Proteomes" id="UP000799767">
    <property type="component" value="Unassembled WGS sequence"/>
</dbReference>
<keyword evidence="3" id="KW-1185">Reference proteome</keyword>
<accession>A0A6A6PRJ0</accession>
<dbReference type="RefSeq" id="XP_033589105.1">
    <property type="nucleotide sequence ID" value="XM_033738108.1"/>
</dbReference>
<organism evidence="2 3">
    <name type="scientific">Neohortaea acidophila</name>
    <dbReference type="NCBI Taxonomy" id="245834"/>
    <lineage>
        <taxon>Eukaryota</taxon>
        <taxon>Fungi</taxon>
        <taxon>Dikarya</taxon>
        <taxon>Ascomycota</taxon>
        <taxon>Pezizomycotina</taxon>
        <taxon>Dothideomycetes</taxon>
        <taxon>Dothideomycetidae</taxon>
        <taxon>Mycosphaerellales</taxon>
        <taxon>Teratosphaeriaceae</taxon>
        <taxon>Neohortaea</taxon>
    </lineage>
</organism>